<feature type="transmembrane region" description="Helical" evidence="2">
    <location>
        <begin position="48"/>
        <end position="71"/>
    </location>
</feature>
<comment type="caution">
    <text evidence="3">The sequence shown here is derived from an EMBL/GenBank/DDBJ whole genome shotgun (WGS) entry which is preliminary data.</text>
</comment>
<evidence type="ECO:0000313" key="4">
    <source>
        <dbReference type="Proteomes" id="UP001206126"/>
    </source>
</evidence>
<accession>A0ABT2D7H9</accession>
<evidence type="ECO:0000256" key="2">
    <source>
        <dbReference type="SAM" id="Phobius"/>
    </source>
</evidence>
<organism evidence="3 4">
    <name type="scientific">Massilia agilis</name>
    <dbReference type="NCBI Taxonomy" id="1811226"/>
    <lineage>
        <taxon>Bacteria</taxon>
        <taxon>Pseudomonadati</taxon>
        <taxon>Pseudomonadota</taxon>
        <taxon>Betaproteobacteria</taxon>
        <taxon>Burkholderiales</taxon>
        <taxon>Oxalobacteraceae</taxon>
        <taxon>Telluria group</taxon>
        <taxon>Massilia</taxon>
    </lineage>
</organism>
<keyword evidence="4" id="KW-1185">Reference proteome</keyword>
<keyword evidence="2" id="KW-0812">Transmembrane</keyword>
<dbReference type="EMBL" id="JANUHB010000001">
    <property type="protein sequence ID" value="MCS0807098.1"/>
    <property type="molecule type" value="Genomic_DNA"/>
</dbReference>
<proteinExistence type="predicted"/>
<keyword evidence="2" id="KW-1133">Transmembrane helix</keyword>
<dbReference type="Proteomes" id="UP001206126">
    <property type="component" value="Unassembled WGS sequence"/>
</dbReference>
<keyword evidence="2" id="KW-0472">Membrane</keyword>
<gene>
    <name evidence="3" type="ORF">NX774_04095</name>
</gene>
<protein>
    <submittedName>
        <fullName evidence="3">Uncharacterized protein</fullName>
    </submittedName>
</protein>
<evidence type="ECO:0000313" key="3">
    <source>
        <dbReference type="EMBL" id="MCS0807098.1"/>
    </source>
</evidence>
<sequence>MTYDGAVNAFTKRLENDVAAIKTDLSVVRSNYATKADLSEVANSLIKWMIATTIGVVAAMISIAVGFVAVLTFRLDNTSPKAVAPSAPIGITVPTRYRPTARFRVPSRTGPDVRRAQQTPSN</sequence>
<evidence type="ECO:0000256" key="1">
    <source>
        <dbReference type="SAM" id="MobiDB-lite"/>
    </source>
</evidence>
<feature type="region of interest" description="Disordered" evidence="1">
    <location>
        <begin position="100"/>
        <end position="122"/>
    </location>
</feature>
<reference evidence="3 4" key="1">
    <citation type="submission" date="2022-08" db="EMBL/GenBank/DDBJ databases">
        <title>Reclassification of Massilia species as members of the genera Telluria, Duganella, Pseudoduganella, Mokoshia gen. nov. and Zemynaea gen. nov. using orthogonal and non-orthogonal genome-based approaches.</title>
        <authorList>
            <person name="Bowman J.P."/>
        </authorList>
    </citation>
    <scope>NUCLEOTIDE SEQUENCE [LARGE SCALE GENOMIC DNA]</scope>
    <source>
        <strain evidence="3 4">JCM 31605</strain>
    </source>
</reference>
<dbReference type="RefSeq" id="WP_258820881.1">
    <property type="nucleotide sequence ID" value="NZ_JANUHB010000001.1"/>
</dbReference>
<name>A0ABT2D7H9_9BURK</name>